<comment type="caution">
    <text evidence="1">The sequence shown here is derived from an EMBL/GenBank/DDBJ whole genome shotgun (WGS) entry which is preliminary data.</text>
</comment>
<gene>
    <name evidence="1" type="ORF">NM688_g7416</name>
</gene>
<organism evidence="1 2">
    <name type="scientific">Phlebia brevispora</name>
    <dbReference type="NCBI Taxonomy" id="194682"/>
    <lineage>
        <taxon>Eukaryota</taxon>
        <taxon>Fungi</taxon>
        <taxon>Dikarya</taxon>
        <taxon>Basidiomycota</taxon>
        <taxon>Agaricomycotina</taxon>
        <taxon>Agaricomycetes</taxon>
        <taxon>Polyporales</taxon>
        <taxon>Meruliaceae</taxon>
        <taxon>Phlebia</taxon>
    </lineage>
</organism>
<evidence type="ECO:0000313" key="2">
    <source>
        <dbReference type="Proteomes" id="UP001148662"/>
    </source>
</evidence>
<protein>
    <submittedName>
        <fullName evidence="1">Uncharacterized protein</fullName>
    </submittedName>
</protein>
<keyword evidence="2" id="KW-1185">Reference proteome</keyword>
<name>A0ACC1S5K4_9APHY</name>
<dbReference type="EMBL" id="JANHOG010001729">
    <property type="protein sequence ID" value="KAJ3532482.1"/>
    <property type="molecule type" value="Genomic_DNA"/>
</dbReference>
<dbReference type="Proteomes" id="UP001148662">
    <property type="component" value="Unassembled WGS sequence"/>
</dbReference>
<accession>A0ACC1S5K4</accession>
<sequence length="166" mass="17858">MFPLGHSPPSSSFSDNPFLYSIRLIGRAQGRSTSLSLPQVSAQPPTCIAFAAQTLVAPSPTRALSVLRGPSASLPTKPGKTTENKKKRFLSTSMWPPPGDYRAKVDIAIVLLSNCFEPPSLRPHTTSEPTSELNTSRGHLSTVTLDDLLFLAVCILRCHALCPVFG</sequence>
<reference evidence="1" key="1">
    <citation type="submission" date="2022-07" db="EMBL/GenBank/DDBJ databases">
        <title>Genome Sequence of Phlebia brevispora.</title>
        <authorList>
            <person name="Buettner E."/>
        </authorList>
    </citation>
    <scope>NUCLEOTIDE SEQUENCE</scope>
    <source>
        <strain evidence="1">MPL23</strain>
    </source>
</reference>
<proteinExistence type="predicted"/>
<evidence type="ECO:0000313" key="1">
    <source>
        <dbReference type="EMBL" id="KAJ3532482.1"/>
    </source>
</evidence>